<evidence type="ECO:0000313" key="14">
    <source>
        <dbReference type="EMBL" id="GGE59033.1"/>
    </source>
</evidence>
<dbReference type="InterPro" id="IPR006146">
    <property type="entry name" value="5'-Nucleotdase_CS"/>
</dbReference>
<proteinExistence type="inferred from homology"/>
<dbReference type="Pfam" id="PF02872">
    <property type="entry name" value="5_nucleotid_C"/>
    <property type="match status" value="1"/>
</dbReference>
<feature type="domain" description="5'-Nucleotidase C-terminal" evidence="13">
    <location>
        <begin position="324"/>
        <end position="481"/>
    </location>
</feature>
<evidence type="ECO:0000313" key="15">
    <source>
        <dbReference type="Proteomes" id="UP000605259"/>
    </source>
</evidence>
<reference evidence="14" key="1">
    <citation type="journal article" date="2014" name="Int. J. Syst. Evol. Microbiol.">
        <title>Complete genome sequence of Corynebacterium casei LMG S-19264T (=DSM 44701T), isolated from a smear-ripened cheese.</title>
        <authorList>
            <consortium name="US DOE Joint Genome Institute (JGI-PGF)"/>
            <person name="Walter F."/>
            <person name="Albersmeier A."/>
            <person name="Kalinowski J."/>
            <person name="Ruckert C."/>
        </authorList>
    </citation>
    <scope>NUCLEOTIDE SEQUENCE</scope>
    <source>
        <strain evidence="14">CGMCC 1.12698</strain>
    </source>
</reference>
<evidence type="ECO:0000256" key="6">
    <source>
        <dbReference type="ARBA" id="ARBA00022723"/>
    </source>
</evidence>
<keyword evidence="6" id="KW-0479">Metal-binding</keyword>
<name>A0A917AKH8_9BACI</name>
<sequence length="528" mass="59822">MKKVTVTILETSDLHGAIFPIHYATGEEISVGLGKVATIIKRERQRNKHTIVIDNGDMIQGTPLMYHYFKFQSELANPMILAANECHYDAAVIGNHEFNYGQELLQEAISQSTFPWLAANIVDEDRKPYFGKPYMIRTIEGVKVAVLGLTTKHIPHWEQREHIEGIVFEDVIECAKKWVNYVKKEEQADVVVVSYHGGFERDVDYGFQTETLTGENQGYELCMKVEGIDVLLTGHQHRQIVGKEVNGVTVMQPGCNGSVVGKVALTLEKNGTKWVCVEKCGELLPVDETDTSVLEKVRGYEEATQRWLDISIGRVEGDMEIHSPLQARLHEHPFIEFINRVQMEIMGVDISCTALLHNEPLGLKQEVTMRDILANYPYPNTLAVIRISGQEMKEALEHTASYFDTYDGKEVKVHPSFLEPKPQHYNYDMWEGIDYEINITHPVGERITALTYKGEPVNPKTSYDVVMNNYRASGGGEYTMFMNKPLVKDGSIDVSELLANYIAERGVIKASVNHNWHVSLIKTRHINK</sequence>
<dbReference type="PANTHER" id="PTHR11575">
    <property type="entry name" value="5'-NUCLEOTIDASE-RELATED"/>
    <property type="match status" value="1"/>
</dbReference>
<comment type="caution">
    <text evidence="14">The sequence shown here is derived from an EMBL/GenBank/DDBJ whole genome shotgun (WGS) entry which is preliminary data.</text>
</comment>
<dbReference type="RefSeq" id="WP_188387016.1">
    <property type="nucleotide sequence ID" value="NZ_BMFK01000001.1"/>
</dbReference>
<evidence type="ECO:0000256" key="3">
    <source>
        <dbReference type="ARBA" id="ARBA00001968"/>
    </source>
</evidence>
<dbReference type="AlphaFoldDB" id="A0A917AKH8"/>
<keyword evidence="8 11" id="KW-0547">Nucleotide-binding</keyword>
<dbReference type="PANTHER" id="PTHR11575:SF6">
    <property type="entry name" value="2',3'-CYCLIC-NUCLEOTIDE 2'-PHOSPHODIESTERASE_3'-NUCLEOTIDASE"/>
    <property type="match status" value="1"/>
</dbReference>
<keyword evidence="7" id="KW-0732">Signal</keyword>
<dbReference type="InterPro" id="IPR008334">
    <property type="entry name" value="5'-Nucleotdase_C"/>
</dbReference>
<dbReference type="InterPro" id="IPR041827">
    <property type="entry name" value="CpdB_N"/>
</dbReference>
<evidence type="ECO:0000259" key="13">
    <source>
        <dbReference type="Pfam" id="PF02872"/>
    </source>
</evidence>
<evidence type="ECO:0000256" key="7">
    <source>
        <dbReference type="ARBA" id="ARBA00022729"/>
    </source>
</evidence>
<evidence type="ECO:0000256" key="8">
    <source>
        <dbReference type="ARBA" id="ARBA00022741"/>
    </source>
</evidence>
<dbReference type="PROSITE" id="PS00786">
    <property type="entry name" value="5_NUCLEOTIDASE_2"/>
    <property type="match status" value="1"/>
</dbReference>
<keyword evidence="15" id="KW-1185">Reference proteome</keyword>
<dbReference type="InterPro" id="IPR029052">
    <property type="entry name" value="Metallo-depent_PP-like"/>
</dbReference>
<reference evidence="14" key="2">
    <citation type="submission" date="2020-09" db="EMBL/GenBank/DDBJ databases">
        <authorList>
            <person name="Sun Q."/>
            <person name="Zhou Y."/>
        </authorList>
    </citation>
    <scope>NUCLEOTIDE SEQUENCE</scope>
    <source>
        <strain evidence="14">CGMCC 1.12698</strain>
    </source>
</reference>
<keyword evidence="10" id="KW-0511">Multifunctional enzyme</keyword>
<evidence type="ECO:0000256" key="9">
    <source>
        <dbReference type="ARBA" id="ARBA00022801"/>
    </source>
</evidence>
<comment type="similarity">
    <text evidence="5 11">Belongs to the 5'-nucleotidase family.</text>
</comment>
<comment type="catalytic activity">
    <reaction evidence="2">
        <text>a nucleoside 2',3'-cyclic phosphate + H2O = a nucleoside 3'-phosphate + H(+)</text>
        <dbReference type="Rhea" id="RHEA:19621"/>
        <dbReference type="ChEBI" id="CHEBI:15377"/>
        <dbReference type="ChEBI" id="CHEBI:15378"/>
        <dbReference type="ChEBI" id="CHEBI:66949"/>
        <dbReference type="ChEBI" id="CHEBI:66954"/>
        <dbReference type="EC" id="3.1.4.16"/>
    </reaction>
</comment>
<dbReference type="Pfam" id="PF00149">
    <property type="entry name" value="Metallophos"/>
    <property type="match status" value="1"/>
</dbReference>
<comment type="cofactor">
    <cofactor evidence="3">
        <name>a divalent metal cation</name>
        <dbReference type="ChEBI" id="CHEBI:60240"/>
    </cofactor>
</comment>
<dbReference type="Gene3D" id="3.60.21.10">
    <property type="match status" value="1"/>
</dbReference>
<dbReference type="EMBL" id="BMFK01000001">
    <property type="protein sequence ID" value="GGE59033.1"/>
    <property type="molecule type" value="Genomic_DNA"/>
</dbReference>
<dbReference type="SUPFAM" id="SSF55816">
    <property type="entry name" value="5'-nucleotidase (syn. UDP-sugar hydrolase), C-terminal domain"/>
    <property type="match status" value="1"/>
</dbReference>
<dbReference type="InterPro" id="IPR006179">
    <property type="entry name" value="5_nucleotidase/apyrase"/>
</dbReference>
<keyword evidence="9 11" id="KW-0378">Hydrolase</keyword>
<dbReference type="SUPFAM" id="SSF56300">
    <property type="entry name" value="Metallo-dependent phosphatases"/>
    <property type="match status" value="1"/>
</dbReference>
<accession>A0A917AKH8</accession>
<feature type="domain" description="Calcineurin-like phosphoesterase" evidence="12">
    <location>
        <begin position="7"/>
        <end position="238"/>
    </location>
</feature>
<evidence type="ECO:0000256" key="4">
    <source>
        <dbReference type="ARBA" id="ARBA00004196"/>
    </source>
</evidence>
<evidence type="ECO:0000256" key="10">
    <source>
        <dbReference type="ARBA" id="ARBA00023268"/>
    </source>
</evidence>
<dbReference type="GO" id="GO:0000166">
    <property type="term" value="F:nucleotide binding"/>
    <property type="evidence" value="ECO:0007669"/>
    <property type="project" value="UniProtKB-KW"/>
</dbReference>
<dbReference type="GO" id="GO:0008254">
    <property type="term" value="F:3'-nucleotidase activity"/>
    <property type="evidence" value="ECO:0007669"/>
    <property type="project" value="UniProtKB-EC"/>
</dbReference>
<dbReference type="Proteomes" id="UP000605259">
    <property type="component" value="Unassembled WGS sequence"/>
</dbReference>
<comment type="subcellular location">
    <subcellularLocation>
        <location evidence="4">Cell envelope</location>
    </subcellularLocation>
</comment>
<dbReference type="GO" id="GO:0008663">
    <property type="term" value="F:2',3'-cyclic-nucleotide 2'-phosphodiesterase activity"/>
    <property type="evidence" value="ECO:0007669"/>
    <property type="project" value="UniProtKB-EC"/>
</dbReference>
<dbReference type="PRINTS" id="PR01607">
    <property type="entry name" value="APYRASEFAMLY"/>
</dbReference>
<dbReference type="InterPro" id="IPR036907">
    <property type="entry name" value="5'-Nucleotdase_C_sf"/>
</dbReference>
<evidence type="ECO:0000259" key="12">
    <source>
        <dbReference type="Pfam" id="PF00149"/>
    </source>
</evidence>
<dbReference type="GO" id="GO:0046872">
    <property type="term" value="F:metal ion binding"/>
    <property type="evidence" value="ECO:0007669"/>
    <property type="project" value="UniProtKB-KW"/>
</dbReference>
<dbReference type="GO" id="GO:0009166">
    <property type="term" value="P:nucleotide catabolic process"/>
    <property type="evidence" value="ECO:0007669"/>
    <property type="project" value="InterPro"/>
</dbReference>
<protein>
    <submittedName>
        <fullName evidence="14">2',3'-cyclic-nucleotide 2'-phosphodiesterase</fullName>
    </submittedName>
</protein>
<dbReference type="CDD" id="cd07410">
    <property type="entry name" value="MPP_CpdB_N"/>
    <property type="match status" value="1"/>
</dbReference>
<evidence type="ECO:0000256" key="1">
    <source>
        <dbReference type="ARBA" id="ARBA00000527"/>
    </source>
</evidence>
<organism evidence="14 15">
    <name type="scientific">Priestia taiwanensis</name>
    <dbReference type="NCBI Taxonomy" id="1347902"/>
    <lineage>
        <taxon>Bacteria</taxon>
        <taxon>Bacillati</taxon>
        <taxon>Bacillota</taxon>
        <taxon>Bacilli</taxon>
        <taxon>Bacillales</taxon>
        <taxon>Bacillaceae</taxon>
        <taxon>Priestia</taxon>
    </lineage>
</organism>
<dbReference type="Gene3D" id="3.90.780.10">
    <property type="entry name" value="5'-Nucleotidase, C-terminal domain"/>
    <property type="match status" value="1"/>
</dbReference>
<evidence type="ECO:0000256" key="5">
    <source>
        <dbReference type="ARBA" id="ARBA00006654"/>
    </source>
</evidence>
<dbReference type="InterPro" id="IPR004843">
    <property type="entry name" value="Calcineurin-like_PHP"/>
</dbReference>
<evidence type="ECO:0000256" key="2">
    <source>
        <dbReference type="ARBA" id="ARBA00001730"/>
    </source>
</evidence>
<gene>
    <name evidence="14" type="primary">cpdC</name>
    <name evidence="14" type="ORF">GCM10007140_06730</name>
</gene>
<comment type="catalytic activity">
    <reaction evidence="1">
        <text>a ribonucleoside 3'-phosphate + H2O = a ribonucleoside + phosphate</text>
        <dbReference type="Rhea" id="RHEA:10144"/>
        <dbReference type="ChEBI" id="CHEBI:13197"/>
        <dbReference type="ChEBI" id="CHEBI:15377"/>
        <dbReference type="ChEBI" id="CHEBI:18254"/>
        <dbReference type="ChEBI" id="CHEBI:43474"/>
        <dbReference type="EC" id="3.1.3.6"/>
    </reaction>
</comment>
<dbReference type="GO" id="GO:0030288">
    <property type="term" value="C:outer membrane-bounded periplasmic space"/>
    <property type="evidence" value="ECO:0007669"/>
    <property type="project" value="TreeGrafter"/>
</dbReference>
<evidence type="ECO:0000256" key="11">
    <source>
        <dbReference type="RuleBase" id="RU362119"/>
    </source>
</evidence>